<evidence type="ECO:0000313" key="2">
    <source>
        <dbReference type="Proteomes" id="UP001367508"/>
    </source>
</evidence>
<comment type="caution">
    <text evidence="1">The sequence shown here is derived from an EMBL/GenBank/DDBJ whole genome shotgun (WGS) entry which is preliminary data.</text>
</comment>
<dbReference type="EMBL" id="JAYMYQ010000004">
    <property type="protein sequence ID" value="KAK7337027.1"/>
    <property type="molecule type" value="Genomic_DNA"/>
</dbReference>
<keyword evidence="2" id="KW-1185">Reference proteome</keyword>
<protein>
    <submittedName>
        <fullName evidence="1">Uncharacterized protein</fullName>
    </submittedName>
</protein>
<evidence type="ECO:0000313" key="1">
    <source>
        <dbReference type="EMBL" id="KAK7337027.1"/>
    </source>
</evidence>
<gene>
    <name evidence="1" type="ORF">VNO77_17585</name>
</gene>
<name>A0AAN9LN14_CANGL</name>
<reference evidence="1 2" key="1">
    <citation type="submission" date="2024-01" db="EMBL/GenBank/DDBJ databases">
        <title>The genomes of 5 underutilized Papilionoideae crops provide insights into root nodulation and disease resistanc.</title>
        <authorList>
            <person name="Jiang F."/>
        </authorList>
    </citation>
    <scope>NUCLEOTIDE SEQUENCE [LARGE SCALE GENOMIC DNA]</scope>
    <source>
        <strain evidence="1">LVBAO_FW01</strain>
        <tissue evidence="1">Leaves</tissue>
    </source>
</reference>
<proteinExistence type="predicted"/>
<sequence>MKEARVFYNCSLDISTGYYSPFFIGVCGAPDTSVYCGPFISLTSICGWDFLHHFKLKAAPNFSDRIFFAINVSSSSRRNNMHLLQANLPLFISSHQRLVDLEKISHFDFEPGVISMFITVYSLRTAELTNVSRM</sequence>
<dbReference type="Proteomes" id="UP001367508">
    <property type="component" value="Unassembled WGS sequence"/>
</dbReference>
<accession>A0AAN9LN14</accession>
<dbReference type="AlphaFoldDB" id="A0AAN9LN14"/>
<organism evidence="1 2">
    <name type="scientific">Canavalia gladiata</name>
    <name type="common">Sword bean</name>
    <name type="synonym">Dolichos gladiatus</name>
    <dbReference type="NCBI Taxonomy" id="3824"/>
    <lineage>
        <taxon>Eukaryota</taxon>
        <taxon>Viridiplantae</taxon>
        <taxon>Streptophyta</taxon>
        <taxon>Embryophyta</taxon>
        <taxon>Tracheophyta</taxon>
        <taxon>Spermatophyta</taxon>
        <taxon>Magnoliopsida</taxon>
        <taxon>eudicotyledons</taxon>
        <taxon>Gunneridae</taxon>
        <taxon>Pentapetalae</taxon>
        <taxon>rosids</taxon>
        <taxon>fabids</taxon>
        <taxon>Fabales</taxon>
        <taxon>Fabaceae</taxon>
        <taxon>Papilionoideae</taxon>
        <taxon>50 kb inversion clade</taxon>
        <taxon>NPAAA clade</taxon>
        <taxon>indigoferoid/millettioid clade</taxon>
        <taxon>Phaseoleae</taxon>
        <taxon>Canavalia</taxon>
    </lineage>
</organism>